<comment type="caution">
    <text evidence="1">The sequence shown here is derived from an EMBL/GenBank/DDBJ whole genome shotgun (WGS) entry which is preliminary data.</text>
</comment>
<organism evidence="1 2">
    <name type="scientific">Trichonephila clavipes</name>
    <name type="common">Golden silk orbweaver</name>
    <name type="synonym">Nephila clavipes</name>
    <dbReference type="NCBI Taxonomy" id="2585209"/>
    <lineage>
        <taxon>Eukaryota</taxon>
        <taxon>Metazoa</taxon>
        <taxon>Ecdysozoa</taxon>
        <taxon>Arthropoda</taxon>
        <taxon>Chelicerata</taxon>
        <taxon>Arachnida</taxon>
        <taxon>Araneae</taxon>
        <taxon>Araneomorphae</taxon>
        <taxon>Entelegynae</taxon>
        <taxon>Araneoidea</taxon>
        <taxon>Nephilidae</taxon>
        <taxon>Trichonephila</taxon>
    </lineage>
</organism>
<evidence type="ECO:0000313" key="2">
    <source>
        <dbReference type="Proteomes" id="UP000887159"/>
    </source>
</evidence>
<protein>
    <submittedName>
        <fullName evidence="1">Uncharacterized protein</fullName>
    </submittedName>
</protein>
<keyword evidence="2" id="KW-1185">Reference proteome</keyword>
<accession>A0A8X6VKH2</accession>
<sequence length="368" mass="41807">MADLPSDRVKVSRVLAMVGIDYSDSFFIKLLLSSDATRLTLSDRGPPNLSWHGQQEGKEKIENFIASEGIVWYVNPPATTHFNDLWEEGIKSPKSQLKRIIVNTKQAYKELVTLSHAISEVPSYQEDFDTLRMDLNHATINRSNTGQRRPKTGRDTGSYTRWNHAYGSVHRGTDPQNRFQSRGNHGHPHQSRMMRFSGRQQFNNQVPDSPEAHLKRLFNPAMVVEDTVPRQTTSEGIVWYVNPPATTHFNDLWEEGIKSPKSQLKRVIVNAKQAYKELVTLDRVVVYSASTPQVWGSINGLRKVDSAFHPRYIGSINEYQACFGSKTLKVSLQTDHQIRTSVHAPQRPMVTCIRMGTVVPRPHGMLCF</sequence>
<proteinExistence type="predicted"/>
<reference evidence="1" key="1">
    <citation type="submission" date="2020-08" db="EMBL/GenBank/DDBJ databases">
        <title>Multicomponent nature underlies the extraordinary mechanical properties of spider dragline silk.</title>
        <authorList>
            <person name="Kono N."/>
            <person name="Nakamura H."/>
            <person name="Mori M."/>
            <person name="Yoshida Y."/>
            <person name="Ohtoshi R."/>
            <person name="Malay A.D."/>
            <person name="Moran D.A.P."/>
            <person name="Tomita M."/>
            <person name="Numata K."/>
            <person name="Arakawa K."/>
        </authorList>
    </citation>
    <scope>NUCLEOTIDE SEQUENCE</scope>
</reference>
<dbReference type="GO" id="GO:0003676">
    <property type="term" value="F:nucleic acid binding"/>
    <property type="evidence" value="ECO:0007669"/>
    <property type="project" value="InterPro"/>
</dbReference>
<dbReference type="EMBL" id="BMAU01021303">
    <property type="protein sequence ID" value="GFY11018.1"/>
    <property type="molecule type" value="Genomic_DNA"/>
</dbReference>
<dbReference type="AlphaFoldDB" id="A0A8X6VKH2"/>
<gene>
    <name evidence="1" type="primary">AVEN_11631_1</name>
    <name evidence="1" type="ORF">TNCV_2201261</name>
</gene>
<dbReference type="InterPro" id="IPR036397">
    <property type="entry name" value="RNaseH_sf"/>
</dbReference>
<dbReference type="Proteomes" id="UP000887159">
    <property type="component" value="Unassembled WGS sequence"/>
</dbReference>
<dbReference type="Gene3D" id="3.30.420.10">
    <property type="entry name" value="Ribonuclease H-like superfamily/Ribonuclease H"/>
    <property type="match status" value="1"/>
</dbReference>
<name>A0A8X6VKH2_TRICX</name>
<evidence type="ECO:0000313" key="1">
    <source>
        <dbReference type="EMBL" id="GFY11018.1"/>
    </source>
</evidence>